<sequence length="112" mass="12593">MPEPQLVPRVLGLSLGNLRFTSYHALTPAGSPCVRAVDGRRLTLHFRASFENEGCSSDFHHLASETLVVQPPSIPSATFSCPHGIDYGIRLYVDPRRYEILLSLYTLWQYSM</sequence>
<comment type="caution">
    <text evidence="1">The sequence shown here is derived from an EMBL/GenBank/DDBJ whole genome shotgun (WGS) entry which is preliminary data.</text>
</comment>
<name>A0AAV3YPS9_9GAST</name>
<reference evidence="1 2" key="1">
    <citation type="journal article" date="2021" name="Elife">
        <title>Chloroplast acquisition without the gene transfer in kleptoplastic sea slugs, Plakobranchus ocellatus.</title>
        <authorList>
            <person name="Maeda T."/>
            <person name="Takahashi S."/>
            <person name="Yoshida T."/>
            <person name="Shimamura S."/>
            <person name="Takaki Y."/>
            <person name="Nagai Y."/>
            <person name="Toyoda A."/>
            <person name="Suzuki Y."/>
            <person name="Arimoto A."/>
            <person name="Ishii H."/>
            <person name="Satoh N."/>
            <person name="Nishiyama T."/>
            <person name="Hasebe M."/>
            <person name="Maruyama T."/>
            <person name="Minagawa J."/>
            <person name="Obokata J."/>
            <person name="Shigenobu S."/>
        </authorList>
    </citation>
    <scope>NUCLEOTIDE SEQUENCE [LARGE SCALE GENOMIC DNA]</scope>
</reference>
<evidence type="ECO:0000313" key="1">
    <source>
        <dbReference type="EMBL" id="GFN89150.1"/>
    </source>
</evidence>
<keyword evidence="2" id="KW-1185">Reference proteome</keyword>
<accession>A0AAV3YPS9</accession>
<dbReference type="EMBL" id="BLXT01001916">
    <property type="protein sequence ID" value="GFN89150.1"/>
    <property type="molecule type" value="Genomic_DNA"/>
</dbReference>
<gene>
    <name evidence="1" type="ORF">PoB_001565600</name>
</gene>
<protein>
    <recommendedName>
        <fullName evidence="3">CUB domain-containing protein</fullName>
    </recommendedName>
</protein>
<evidence type="ECO:0008006" key="3">
    <source>
        <dbReference type="Google" id="ProtNLM"/>
    </source>
</evidence>
<dbReference type="AlphaFoldDB" id="A0AAV3YPS9"/>
<organism evidence="1 2">
    <name type="scientific">Plakobranchus ocellatus</name>
    <dbReference type="NCBI Taxonomy" id="259542"/>
    <lineage>
        <taxon>Eukaryota</taxon>
        <taxon>Metazoa</taxon>
        <taxon>Spiralia</taxon>
        <taxon>Lophotrochozoa</taxon>
        <taxon>Mollusca</taxon>
        <taxon>Gastropoda</taxon>
        <taxon>Heterobranchia</taxon>
        <taxon>Euthyneura</taxon>
        <taxon>Panpulmonata</taxon>
        <taxon>Sacoglossa</taxon>
        <taxon>Placobranchoidea</taxon>
        <taxon>Plakobranchidae</taxon>
        <taxon>Plakobranchus</taxon>
    </lineage>
</organism>
<dbReference type="Proteomes" id="UP000735302">
    <property type="component" value="Unassembled WGS sequence"/>
</dbReference>
<evidence type="ECO:0000313" key="2">
    <source>
        <dbReference type="Proteomes" id="UP000735302"/>
    </source>
</evidence>
<proteinExistence type="predicted"/>